<reference evidence="2 3" key="1">
    <citation type="journal article" date="2013" name="PLoS Genet.">
        <title>The genome and development-dependent transcriptomes of Pyronema confluens: a window into fungal evolution.</title>
        <authorList>
            <person name="Traeger S."/>
            <person name="Altegoer F."/>
            <person name="Freitag M."/>
            <person name="Gabaldon T."/>
            <person name="Kempken F."/>
            <person name="Kumar A."/>
            <person name="Marcet-Houben M."/>
            <person name="Poggeler S."/>
            <person name="Stajich J.E."/>
            <person name="Nowrousian M."/>
        </authorList>
    </citation>
    <scope>NUCLEOTIDE SEQUENCE [LARGE SCALE GENOMIC DNA]</scope>
    <source>
        <strain evidence="3">CBS 100304</strain>
        <tissue evidence="2">Vegetative mycelium</tissue>
    </source>
</reference>
<sequence length="1028" mass="111737">MLSTLASNLGISGNDSSYSRDKPTQTRQPSRIPTRNSSYTRGEPYRDSFSRAPAYIRGSSFRDREVSRGRRIERAVDRIASPITKTTCGIGLMVDGATQTSGDVVERGVVKSEGLMGAQAQAQSEKATHASLASGIPTCGSCAGTGVDRDFNPQIHLSPASAAHHAATTHTPVRVWTPPTSIAAAASAAASLAHASRESGGNGCISHHGSQTNSRLGSPAPGRPVTSSGIGNDSWPLQSALHAHTTATRRRRADSEPPVPNTAKFGSAFVISGPSNGPRKRDSGFISGAEDEVTKGDVVHAAAVSMARGRRGSLTPIESKENSPGRSYHGTVHDAARLRAEERLARIGYRPTGLEMDLGLTKAEERRRKGQQAQMLLLQAKKNVEERMARQDRELADKGLRRDFLPEDWVELAERRVERKRLARRSSDPSMTRSSNLTLRGRESSGALRGVDIDIGGGGAIDQEKLEIIAAQKVRENLRGIDERAAELEWERRRVVEEKERMQMARVREKEMRREEKRERKARKKREKMMNEGSSLSSMSSMSMSTIGSNKEKKLGLFRRGSRKSATRNSSFSSSSSGSSNHQHAIMEPAGTRGRRFSANDASSTHRKSTFLSFLFGRNRHKSPHRKSTVSEVETHRTLHKTHKSSTNTPHRGSIGSVFFDHHTSEKKATMEPVDRNIAVEAANDPIQPLPAPPLSASRRSTDSSRSSHYHDTHETPQTLGPLPEAEEGEMVVETITETVRETKDSKGKVVKTETIVRRDVDMLDLPESAKLPEFGGEMRIQEMQEKRRKSVGFVEGDVTDTIPSPASSASSVSEAEEKDNENNPLGLPEFSKKKKKKNKTKGKNRAVAASTSTAAAQVAVPVENDYTLPELTGPSGGDPRSVAPVFNDDPVSRLPEFGGSRAVGVGKENELEYGQKNVVNEGARPVMREAVDPVAPKPVDPSTAYMGLPEFAGKSSTPTKESKGTLGFLDLPEFGGGSKDKGKGKEVDAPTPVVGEKSNFLSFPEFGANEMKRSLDSGRESKFTEGL</sequence>
<feature type="compositionally biased region" description="Low complexity" evidence="1">
    <location>
        <begin position="847"/>
        <end position="861"/>
    </location>
</feature>
<feature type="compositionally biased region" description="Basic residues" evidence="1">
    <location>
        <begin position="833"/>
        <end position="845"/>
    </location>
</feature>
<dbReference type="EMBL" id="HF936539">
    <property type="protein sequence ID" value="CCX34464.1"/>
    <property type="molecule type" value="Genomic_DNA"/>
</dbReference>
<feature type="region of interest" description="Disordered" evidence="1">
    <location>
        <begin position="420"/>
        <end position="443"/>
    </location>
</feature>
<dbReference type="STRING" id="1076935.U4LS98"/>
<dbReference type="InterPro" id="IPR024527">
    <property type="entry name" value="Eisosome1"/>
</dbReference>
<feature type="compositionally biased region" description="Low complexity" evidence="1">
    <location>
        <begin position="804"/>
        <end position="814"/>
    </location>
</feature>
<proteinExistence type="predicted"/>
<feature type="compositionally biased region" description="Low complexity" evidence="1">
    <location>
        <begin position="696"/>
        <end position="707"/>
    </location>
</feature>
<protein>
    <submittedName>
        <fullName evidence="2">Uncharacterized protein</fullName>
    </submittedName>
</protein>
<feature type="region of interest" description="Disordered" evidence="1">
    <location>
        <begin position="786"/>
        <end position="902"/>
    </location>
</feature>
<gene>
    <name evidence="2" type="ORF">PCON_03728</name>
</gene>
<feature type="region of interest" description="Disordered" evidence="1">
    <location>
        <begin position="506"/>
        <end position="604"/>
    </location>
</feature>
<feature type="region of interest" description="Disordered" evidence="1">
    <location>
        <begin position="950"/>
        <end position="1000"/>
    </location>
</feature>
<feature type="compositionally biased region" description="Polar residues" evidence="1">
    <location>
        <begin position="1"/>
        <end position="17"/>
    </location>
</feature>
<keyword evidence="3" id="KW-1185">Reference proteome</keyword>
<evidence type="ECO:0000313" key="3">
    <source>
        <dbReference type="Proteomes" id="UP000018144"/>
    </source>
</evidence>
<feature type="compositionally biased region" description="Basic and acidic residues" evidence="1">
    <location>
        <begin position="979"/>
        <end position="989"/>
    </location>
</feature>
<feature type="region of interest" description="Disordered" evidence="1">
    <location>
        <begin position="683"/>
        <end position="727"/>
    </location>
</feature>
<name>U4LS98_PYROM</name>
<feature type="compositionally biased region" description="Basic residues" evidence="1">
    <location>
        <begin position="556"/>
        <end position="566"/>
    </location>
</feature>
<feature type="compositionally biased region" description="Polar residues" evidence="1">
    <location>
        <begin position="25"/>
        <end position="40"/>
    </location>
</feature>
<evidence type="ECO:0000313" key="2">
    <source>
        <dbReference type="EMBL" id="CCX34464.1"/>
    </source>
</evidence>
<feature type="region of interest" description="Disordered" evidence="1">
    <location>
        <begin position="197"/>
        <end position="286"/>
    </location>
</feature>
<feature type="region of interest" description="Disordered" evidence="1">
    <location>
        <begin position="309"/>
        <end position="331"/>
    </location>
</feature>
<evidence type="ECO:0000256" key="1">
    <source>
        <dbReference type="SAM" id="MobiDB-lite"/>
    </source>
</evidence>
<feature type="compositionally biased region" description="Polar residues" evidence="1">
    <location>
        <begin position="225"/>
        <end position="237"/>
    </location>
</feature>
<feature type="compositionally biased region" description="Polar residues" evidence="1">
    <location>
        <begin position="428"/>
        <end position="438"/>
    </location>
</feature>
<feature type="compositionally biased region" description="Low complexity" evidence="1">
    <location>
        <begin position="570"/>
        <end position="580"/>
    </location>
</feature>
<dbReference type="OrthoDB" id="10642943at2759"/>
<feature type="region of interest" description="Disordered" evidence="1">
    <location>
        <begin position="621"/>
        <end position="654"/>
    </location>
</feature>
<dbReference type="AlphaFoldDB" id="U4LS98"/>
<organism evidence="2 3">
    <name type="scientific">Pyronema omphalodes (strain CBS 100304)</name>
    <name type="common">Pyronema confluens</name>
    <dbReference type="NCBI Taxonomy" id="1076935"/>
    <lineage>
        <taxon>Eukaryota</taxon>
        <taxon>Fungi</taxon>
        <taxon>Dikarya</taxon>
        <taxon>Ascomycota</taxon>
        <taxon>Pezizomycotina</taxon>
        <taxon>Pezizomycetes</taxon>
        <taxon>Pezizales</taxon>
        <taxon>Pyronemataceae</taxon>
        <taxon>Pyronema</taxon>
    </lineage>
</organism>
<dbReference type="Proteomes" id="UP000018144">
    <property type="component" value="Unassembled WGS sequence"/>
</dbReference>
<feature type="region of interest" description="Disordered" evidence="1">
    <location>
        <begin position="1"/>
        <end position="46"/>
    </location>
</feature>
<dbReference type="Pfam" id="PF12757">
    <property type="entry name" value="Eisosome1"/>
    <property type="match status" value="1"/>
</dbReference>
<feature type="compositionally biased region" description="Basic and acidic residues" evidence="1">
    <location>
        <begin position="506"/>
        <end position="519"/>
    </location>
</feature>
<accession>U4LS98</accession>
<feature type="compositionally biased region" description="Low complexity" evidence="1">
    <location>
        <begin position="534"/>
        <end position="545"/>
    </location>
</feature>